<dbReference type="InterPro" id="IPR008978">
    <property type="entry name" value="HSP20-like_chaperone"/>
</dbReference>
<name>A0A1L7ANG8_9PROT</name>
<dbReference type="EMBL" id="CP015585">
    <property type="protein sequence ID" value="APT60244.1"/>
    <property type="molecule type" value="Genomic_DNA"/>
</dbReference>
<sequence length="147" mass="16226">MGMMDLAPLSRSLIGFDRMFEDALRLNPDDNYPPYNIEKTGDDAYQVTLAVAGFTPDELTITWQPNALVVAGKKAEQNGGQYLHRGIAGRSFQRQFSLADYVKVAGASLENGMLSIDLVREVPEALKPRRIEIANSNQPQQIESKAA</sequence>
<dbReference type="SUPFAM" id="SSF49764">
    <property type="entry name" value="HSP20-like chaperones"/>
    <property type="match status" value="1"/>
</dbReference>
<dbReference type="KEGG" id="rgi:RGI145_23170"/>
<feature type="domain" description="SHSP" evidence="4">
    <location>
        <begin position="26"/>
        <end position="136"/>
    </location>
</feature>
<organism evidence="5 6">
    <name type="scientific">Roseomonas gilardii</name>
    <dbReference type="NCBI Taxonomy" id="257708"/>
    <lineage>
        <taxon>Bacteria</taxon>
        <taxon>Pseudomonadati</taxon>
        <taxon>Pseudomonadota</taxon>
        <taxon>Alphaproteobacteria</taxon>
        <taxon>Acetobacterales</taxon>
        <taxon>Roseomonadaceae</taxon>
        <taxon>Roseomonas</taxon>
    </lineage>
</organism>
<dbReference type="PANTHER" id="PTHR47062:SF1">
    <property type="entry name" value="SMALL HEAT SHOCK PROTEIN IBPA"/>
    <property type="match status" value="1"/>
</dbReference>
<dbReference type="Proteomes" id="UP000185494">
    <property type="component" value="Chromosome 1"/>
</dbReference>
<evidence type="ECO:0000313" key="5">
    <source>
        <dbReference type="EMBL" id="APT60244.1"/>
    </source>
</evidence>
<dbReference type="Gene3D" id="2.60.40.790">
    <property type="match status" value="1"/>
</dbReference>
<reference evidence="5 6" key="1">
    <citation type="submission" date="2016-05" db="EMBL/GenBank/DDBJ databases">
        <title>Complete Genome and Methylome Analysis of Psychrotrophic Bacterial Isolates from Antarctic Lake Untersee.</title>
        <authorList>
            <person name="Fomenkov A."/>
            <person name="Akimov V.N."/>
            <person name="Vasilyeva L.V."/>
            <person name="Andersen D."/>
            <person name="Vincze T."/>
            <person name="Roberts R.J."/>
        </authorList>
    </citation>
    <scope>NUCLEOTIDE SEQUENCE [LARGE SCALE GENOMIC DNA]</scope>
    <source>
        <strain evidence="5 6">U14-5</strain>
        <plasmid evidence="6">Plasmid 1</plasmid>
    </source>
</reference>
<comment type="similarity">
    <text evidence="2 3">Belongs to the small heat shock protein (HSP20) family.</text>
</comment>
<evidence type="ECO:0000256" key="2">
    <source>
        <dbReference type="PROSITE-ProRule" id="PRU00285"/>
    </source>
</evidence>
<dbReference type="InterPro" id="IPR002068">
    <property type="entry name" value="A-crystallin/Hsp20_dom"/>
</dbReference>
<evidence type="ECO:0000256" key="3">
    <source>
        <dbReference type="RuleBase" id="RU003616"/>
    </source>
</evidence>
<dbReference type="AlphaFoldDB" id="A0A1L7ANG8"/>
<keyword evidence="1" id="KW-0346">Stress response</keyword>
<protein>
    <recommendedName>
        <fullName evidence="4">SHSP domain-containing protein</fullName>
    </recommendedName>
</protein>
<accession>A0A1L7ANG8</accession>
<dbReference type="CDD" id="cd06470">
    <property type="entry name" value="ACD_IbpA-B_like"/>
    <property type="match status" value="1"/>
</dbReference>
<evidence type="ECO:0000313" key="6">
    <source>
        <dbReference type="Proteomes" id="UP000185494"/>
    </source>
</evidence>
<dbReference type="PANTHER" id="PTHR47062">
    <property type="match status" value="1"/>
</dbReference>
<gene>
    <name evidence="5" type="ORF">RGI145_23170</name>
</gene>
<dbReference type="RefSeq" id="WP_075800944.1">
    <property type="nucleotide sequence ID" value="NZ_CP015585.1"/>
</dbReference>
<evidence type="ECO:0000256" key="1">
    <source>
        <dbReference type="ARBA" id="ARBA00023016"/>
    </source>
</evidence>
<keyword evidence="5" id="KW-0614">Plasmid</keyword>
<geneLocation type="plasmid" evidence="5 6">
    <name>1</name>
</geneLocation>
<proteinExistence type="inferred from homology"/>
<dbReference type="Pfam" id="PF00011">
    <property type="entry name" value="HSP20"/>
    <property type="match status" value="1"/>
</dbReference>
<dbReference type="InterPro" id="IPR037913">
    <property type="entry name" value="ACD_IbpA/B"/>
</dbReference>
<dbReference type="PROSITE" id="PS01031">
    <property type="entry name" value="SHSP"/>
    <property type="match status" value="1"/>
</dbReference>
<evidence type="ECO:0000259" key="4">
    <source>
        <dbReference type="PROSITE" id="PS01031"/>
    </source>
</evidence>